<keyword evidence="3" id="KW-1185">Reference proteome</keyword>
<feature type="transmembrane region" description="Helical" evidence="1">
    <location>
        <begin position="77"/>
        <end position="101"/>
    </location>
</feature>
<reference evidence="2 3" key="1">
    <citation type="journal article" date="2019" name="Int. J. Syst. Evol. Microbiol.">
        <title>The Global Catalogue of Microorganisms (GCM) 10K type strain sequencing project: providing services to taxonomists for standard genome sequencing and annotation.</title>
        <authorList>
            <consortium name="The Broad Institute Genomics Platform"/>
            <consortium name="The Broad Institute Genome Sequencing Center for Infectious Disease"/>
            <person name="Wu L."/>
            <person name="Ma J."/>
        </authorList>
    </citation>
    <scope>NUCLEOTIDE SEQUENCE [LARGE SCALE GENOMIC DNA]</scope>
    <source>
        <strain evidence="2 3">JCM 16330</strain>
    </source>
</reference>
<feature type="transmembrane region" description="Helical" evidence="1">
    <location>
        <begin position="6"/>
        <end position="27"/>
    </location>
</feature>
<evidence type="ECO:0000313" key="3">
    <source>
        <dbReference type="Proteomes" id="UP001500837"/>
    </source>
</evidence>
<feature type="transmembrane region" description="Helical" evidence="1">
    <location>
        <begin position="39"/>
        <end position="57"/>
    </location>
</feature>
<dbReference type="Proteomes" id="UP001500837">
    <property type="component" value="Unassembled WGS sequence"/>
</dbReference>
<comment type="caution">
    <text evidence="2">The sequence shown here is derived from an EMBL/GenBank/DDBJ whole genome shotgun (WGS) entry which is preliminary data.</text>
</comment>
<organism evidence="2 3">
    <name type="scientific">Halarchaeum salinum</name>
    <dbReference type="NCBI Taxonomy" id="489912"/>
    <lineage>
        <taxon>Archaea</taxon>
        <taxon>Methanobacteriati</taxon>
        <taxon>Methanobacteriota</taxon>
        <taxon>Stenosarchaea group</taxon>
        <taxon>Halobacteria</taxon>
        <taxon>Halobacteriales</taxon>
        <taxon>Halobacteriaceae</taxon>
    </lineage>
</organism>
<dbReference type="AlphaFoldDB" id="A0AAV3S800"/>
<keyword evidence="1" id="KW-0472">Membrane</keyword>
<name>A0AAV3S800_9EURY</name>
<gene>
    <name evidence="2" type="ORF">GCM10009066_19530</name>
</gene>
<evidence type="ECO:0000256" key="1">
    <source>
        <dbReference type="SAM" id="Phobius"/>
    </source>
</evidence>
<keyword evidence="1" id="KW-0812">Transmembrane</keyword>
<keyword evidence="1" id="KW-1133">Transmembrane helix</keyword>
<accession>A0AAV3S800</accession>
<sequence length="109" mass="11295">MLVSVFLALVAMGLVVSLATVGASAFLTMRGRSEPLMDAVGGLLGALLWGICALSATNLEVVTDSGLASSSEPMLTYFFVALAAGMTIIGVMGTTFMLDVFDVEATNRR</sequence>
<protein>
    <submittedName>
        <fullName evidence="2">Uncharacterized protein</fullName>
    </submittedName>
</protein>
<evidence type="ECO:0000313" key="2">
    <source>
        <dbReference type="EMBL" id="GAA0305756.1"/>
    </source>
</evidence>
<dbReference type="EMBL" id="BAAABL010000058">
    <property type="protein sequence ID" value="GAA0305756.1"/>
    <property type="molecule type" value="Genomic_DNA"/>
</dbReference>
<proteinExistence type="predicted"/>